<dbReference type="InParanoid" id="A0A7N2MJU9"/>
<evidence type="ECO:0000313" key="3">
    <source>
        <dbReference type="Proteomes" id="UP000594261"/>
    </source>
</evidence>
<dbReference type="InterPro" id="IPR025886">
    <property type="entry name" value="PP2-like"/>
</dbReference>
<dbReference type="Gramene" id="QL09p029208:mrna">
    <property type="protein sequence ID" value="QL09p029208:mrna:CDS:2"/>
    <property type="gene ID" value="QL09p029208"/>
</dbReference>
<dbReference type="Pfam" id="PF14299">
    <property type="entry name" value="PP2"/>
    <property type="match status" value="1"/>
</dbReference>
<dbReference type="AlphaFoldDB" id="A0A7N2MJU9"/>
<dbReference type="EnsemblPlants" id="QL09p029208:mrna">
    <property type="protein sequence ID" value="QL09p029208:mrna:CDS:2"/>
    <property type="gene ID" value="QL09p029208"/>
</dbReference>
<dbReference type="EMBL" id="LRBV02000009">
    <property type="status" value="NOT_ANNOTATED_CDS"/>
    <property type="molecule type" value="Genomic_DNA"/>
</dbReference>
<sequence>MACHGAKPARPDCTAAASHSSSQTEKRYGWLEIELGEFFNEGREDDGLRISLKEAEPGRWKSGPVVEGWHYETPHFNSVKFVSYQYYALLSKILNI</sequence>
<dbReference type="Proteomes" id="UP000594261">
    <property type="component" value="Chromosome 9"/>
</dbReference>
<evidence type="ECO:0000313" key="2">
    <source>
        <dbReference type="EnsemblPlants" id="QL09p029208:mrna:CDS:2"/>
    </source>
</evidence>
<feature type="region of interest" description="Disordered" evidence="1">
    <location>
        <begin position="1"/>
        <end position="24"/>
    </location>
</feature>
<reference evidence="2" key="2">
    <citation type="submission" date="2021-01" db="UniProtKB">
        <authorList>
            <consortium name="EnsemblPlants"/>
        </authorList>
    </citation>
    <scope>IDENTIFICATION</scope>
</reference>
<proteinExistence type="predicted"/>
<accession>A0A7N2MJU9</accession>
<reference evidence="2 3" key="1">
    <citation type="journal article" date="2016" name="G3 (Bethesda)">
        <title>First Draft Assembly and Annotation of the Genome of a California Endemic Oak Quercus lobata Nee (Fagaceae).</title>
        <authorList>
            <person name="Sork V.L."/>
            <person name="Fitz-Gibbon S.T."/>
            <person name="Puiu D."/>
            <person name="Crepeau M."/>
            <person name="Gugger P.F."/>
            <person name="Sherman R."/>
            <person name="Stevens K."/>
            <person name="Langley C.H."/>
            <person name="Pellegrini M."/>
            <person name="Salzberg S.L."/>
        </authorList>
    </citation>
    <scope>NUCLEOTIDE SEQUENCE [LARGE SCALE GENOMIC DNA]</scope>
    <source>
        <strain evidence="2 3">cv. SW786</strain>
    </source>
</reference>
<evidence type="ECO:0000256" key="1">
    <source>
        <dbReference type="SAM" id="MobiDB-lite"/>
    </source>
</evidence>
<organism evidence="2 3">
    <name type="scientific">Quercus lobata</name>
    <name type="common">Valley oak</name>
    <dbReference type="NCBI Taxonomy" id="97700"/>
    <lineage>
        <taxon>Eukaryota</taxon>
        <taxon>Viridiplantae</taxon>
        <taxon>Streptophyta</taxon>
        <taxon>Embryophyta</taxon>
        <taxon>Tracheophyta</taxon>
        <taxon>Spermatophyta</taxon>
        <taxon>Magnoliopsida</taxon>
        <taxon>eudicotyledons</taxon>
        <taxon>Gunneridae</taxon>
        <taxon>Pentapetalae</taxon>
        <taxon>rosids</taxon>
        <taxon>fabids</taxon>
        <taxon>Fagales</taxon>
        <taxon>Fagaceae</taxon>
        <taxon>Quercus</taxon>
    </lineage>
</organism>
<name>A0A7N2MJU9_QUELO</name>
<keyword evidence="3" id="KW-1185">Reference proteome</keyword>
<protein>
    <submittedName>
        <fullName evidence="2">Uncharacterized protein</fullName>
    </submittedName>
</protein>